<protein>
    <submittedName>
        <fullName evidence="7">BAR adaptor protein Hob3</fullName>
    </submittedName>
</protein>
<dbReference type="PANTHER" id="PTHR47174:SF3">
    <property type="entry name" value="BRIDGING INTEGRATOR 3"/>
    <property type="match status" value="1"/>
</dbReference>
<keyword evidence="2" id="KW-0963">Cytoplasm</keyword>
<reference evidence="7" key="1">
    <citation type="submission" date="2022-07" db="EMBL/GenBank/DDBJ databases">
        <title>Phylogenomic reconstructions and comparative analyses of Kickxellomycotina fungi.</title>
        <authorList>
            <person name="Reynolds N.K."/>
            <person name="Stajich J.E."/>
            <person name="Barry K."/>
            <person name="Grigoriev I.V."/>
            <person name="Crous P."/>
            <person name="Smith M.E."/>
        </authorList>
    </citation>
    <scope>NUCLEOTIDE SEQUENCE</scope>
    <source>
        <strain evidence="7">NBRC 105414</strain>
    </source>
</reference>
<dbReference type="GO" id="GO:0008289">
    <property type="term" value="F:lipid binding"/>
    <property type="evidence" value="ECO:0007669"/>
    <property type="project" value="TreeGrafter"/>
</dbReference>
<keyword evidence="4" id="KW-0175">Coiled coil</keyword>
<dbReference type="SUPFAM" id="SSF103657">
    <property type="entry name" value="BAR/IMD domain-like"/>
    <property type="match status" value="1"/>
</dbReference>
<feature type="coiled-coil region" evidence="4">
    <location>
        <begin position="128"/>
        <end position="183"/>
    </location>
</feature>
<dbReference type="PANTHER" id="PTHR47174">
    <property type="entry name" value="BRIDGING INTEGRATOR 3"/>
    <property type="match status" value="1"/>
</dbReference>
<feature type="region of interest" description="Disordered" evidence="5">
    <location>
        <begin position="1"/>
        <end position="29"/>
    </location>
</feature>
<evidence type="ECO:0000256" key="2">
    <source>
        <dbReference type="ARBA" id="ARBA00022490"/>
    </source>
</evidence>
<dbReference type="SMART" id="SM00721">
    <property type="entry name" value="BAR"/>
    <property type="match status" value="1"/>
</dbReference>
<organism evidence="7 8">
    <name type="scientific">Coemansia javaensis</name>
    <dbReference type="NCBI Taxonomy" id="2761396"/>
    <lineage>
        <taxon>Eukaryota</taxon>
        <taxon>Fungi</taxon>
        <taxon>Fungi incertae sedis</taxon>
        <taxon>Zoopagomycota</taxon>
        <taxon>Kickxellomycotina</taxon>
        <taxon>Kickxellomycetes</taxon>
        <taxon>Kickxellales</taxon>
        <taxon>Kickxellaceae</taxon>
        <taxon>Coemansia</taxon>
    </lineage>
</organism>
<dbReference type="InterPro" id="IPR046982">
    <property type="entry name" value="BIN3/RVS161-like"/>
</dbReference>
<evidence type="ECO:0000256" key="5">
    <source>
        <dbReference type="SAM" id="MobiDB-lite"/>
    </source>
</evidence>
<dbReference type="GO" id="GO:0015629">
    <property type="term" value="C:actin cytoskeleton"/>
    <property type="evidence" value="ECO:0007669"/>
    <property type="project" value="TreeGrafter"/>
</dbReference>
<dbReference type="Pfam" id="PF03114">
    <property type="entry name" value="BAR"/>
    <property type="match status" value="1"/>
</dbReference>
<evidence type="ECO:0000313" key="8">
    <source>
        <dbReference type="Proteomes" id="UP001140217"/>
    </source>
</evidence>
<name>A0A9W8HJ84_9FUNG</name>
<evidence type="ECO:0000256" key="3">
    <source>
        <dbReference type="ARBA" id="ARBA00023212"/>
    </source>
</evidence>
<dbReference type="GO" id="GO:0043332">
    <property type="term" value="C:mating projection tip"/>
    <property type="evidence" value="ECO:0007669"/>
    <property type="project" value="TreeGrafter"/>
</dbReference>
<dbReference type="GO" id="GO:0031097">
    <property type="term" value="C:medial cortex"/>
    <property type="evidence" value="ECO:0007669"/>
    <property type="project" value="TreeGrafter"/>
</dbReference>
<gene>
    <name evidence="7" type="primary">hob3</name>
    <name evidence="7" type="ORF">H4R18_000122</name>
</gene>
<keyword evidence="8" id="KW-1185">Reference proteome</keyword>
<evidence type="ECO:0000256" key="4">
    <source>
        <dbReference type="SAM" id="Coils"/>
    </source>
</evidence>
<dbReference type="AlphaFoldDB" id="A0A9W8HJ84"/>
<dbReference type="PROSITE" id="PS51021">
    <property type="entry name" value="BAR"/>
    <property type="match status" value="1"/>
</dbReference>
<evidence type="ECO:0000313" key="7">
    <source>
        <dbReference type="EMBL" id="KAJ2786090.1"/>
    </source>
</evidence>
<dbReference type="InterPro" id="IPR004148">
    <property type="entry name" value="BAR_dom"/>
</dbReference>
<dbReference type="OrthoDB" id="446293at2759"/>
<dbReference type="Gene3D" id="1.20.1270.60">
    <property type="entry name" value="Arfaptin homology (AH) domain/BAR domain"/>
    <property type="match status" value="1"/>
</dbReference>
<keyword evidence="3" id="KW-0206">Cytoskeleton</keyword>
<dbReference type="GO" id="GO:0097320">
    <property type="term" value="P:plasma membrane tubulation"/>
    <property type="evidence" value="ECO:0007669"/>
    <property type="project" value="TreeGrafter"/>
</dbReference>
<proteinExistence type="predicted"/>
<dbReference type="GO" id="GO:1990528">
    <property type="term" value="C:Rvs161p-Rvs167p complex"/>
    <property type="evidence" value="ECO:0007669"/>
    <property type="project" value="TreeGrafter"/>
</dbReference>
<dbReference type="InterPro" id="IPR027267">
    <property type="entry name" value="AH/BAR_dom_sf"/>
</dbReference>
<evidence type="ECO:0000256" key="1">
    <source>
        <dbReference type="ARBA" id="ARBA00004245"/>
    </source>
</evidence>
<comment type="subcellular location">
    <subcellularLocation>
        <location evidence="1">Cytoplasm</location>
        <location evidence="1">Cytoskeleton</location>
    </subcellularLocation>
</comment>
<sequence>MNNIWDSTKRGVSRAGAGLRGGGGTVQSDPEFNEQEIRFRNLERRAMRLLQETKGYRTSVADMASAQAALADSLSTFLMDVQRQQDYYGAYCQAASAISHEAQPQFNEIYTRTVMQPMAQYCGYLPEFDRAIKKRKNLADDLEKARRALGKEQGRAPEDPAAIERAEQDVRYAEEAYDSMNRTLIAEIPKLINSRVYVTDPSFEAFVKTQLQFFSDSLQQLGRVAQRLPPQSGPDDDRALDDRINDVMGKIRGLQICSLNA</sequence>
<accession>A0A9W8HJ84</accession>
<evidence type="ECO:0000259" key="6">
    <source>
        <dbReference type="PROSITE" id="PS51021"/>
    </source>
</evidence>
<feature type="domain" description="BAR" evidence="6">
    <location>
        <begin position="17"/>
        <end position="237"/>
    </location>
</feature>
<comment type="caution">
    <text evidence="7">The sequence shown here is derived from an EMBL/GenBank/DDBJ whole genome shotgun (WGS) entry which is preliminary data.</text>
</comment>
<dbReference type="Proteomes" id="UP001140217">
    <property type="component" value="Unassembled WGS sequence"/>
</dbReference>
<dbReference type="GO" id="GO:0051666">
    <property type="term" value="P:actin cortical patch localization"/>
    <property type="evidence" value="ECO:0007669"/>
    <property type="project" value="InterPro"/>
</dbReference>
<dbReference type="EMBL" id="JANBUL010000004">
    <property type="protein sequence ID" value="KAJ2786090.1"/>
    <property type="molecule type" value="Genomic_DNA"/>
</dbReference>
<dbReference type="GO" id="GO:0006897">
    <property type="term" value="P:endocytosis"/>
    <property type="evidence" value="ECO:0007669"/>
    <property type="project" value="InterPro"/>
</dbReference>